<keyword evidence="4 10" id="KW-0498">Mitosis</keyword>
<dbReference type="AlphaFoldDB" id="A0A9P6PUG7"/>
<dbReference type="Pfam" id="PF08286">
    <property type="entry name" value="Spc24"/>
    <property type="match status" value="1"/>
</dbReference>
<keyword evidence="9 10" id="KW-0137">Centromere</keyword>
<dbReference type="GO" id="GO:0005634">
    <property type="term" value="C:nucleus"/>
    <property type="evidence" value="ECO:0007669"/>
    <property type="project" value="UniProtKB-SubCell"/>
</dbReference>
<dbReference type="GO" id="GO:0007059">
    <property type="term" value="P:chromosome segregation"/>
    <property type="evidence" value="ECO:0007669"/>
    <property type="project" value="TreeGrafter"/>
</dbReference>
<comment type="similarity">
    <text evidence="1 10">Belongs to the SPC24 family.</text>
</comment>
<evidence type="ECO:0000313" key="12">
    <source>
        <dbReference type="EMBL" id="KAG0254294.1"/>
    </source>
</evidence>
<dbReference type="PANTHER" id="PTHR22142:SF2">
    <property type="entry name" value="KINETOCHORE PROTEIN SPC24"/>
    <property type="match status" value="1"/>
</dbReference>
<dbReference type="Proteomes" id="UP000807716">
    <property type="component" value="Unassembled WGS sequence"/>
</dbReference>
<comment type="function">
    <text evidence="10">Acts as a component of the essential kinetochore-associated NDC80 complex, which is required for chromosome segregation and spindle checkpoint activity.</text>
</comment>
<reference evidence="12" key="1">
    <citation type="journal article" date="2020" name="Fungal Divers.">
        <title>Resolving the Mortierellaceae phylogeny through synthesis of multi-gene phylogenetics and phylogenomics.</title>
        <authorList>
            <person name="Vandepol N."/>
            <person name="Liber J."/>
            <person name="Desiro A."/>
            <person name="Na H."/>
            <person name="Kennedy M."/>
            <person name="Barry K."/>
            <person name="Grigoriev I.V."/>
            <person name="Miller A.N."/>
            <person name="O'Donnell K."/>
            <person name="Stajich J.E."/>
            <person name="Bonito G."/>
        </authorList>
    </citation>
    <scope>NUCLEOTIDE SEQUENCE</scope>
    <source>
        <strain evidence="12">BC1065</strain>
    </source>
</reference>
<keyword evidence="3 10" id="KW-0132">Cell division</keyword>
<evidence type="ECO:0000256" key="8">
    <source>
        <dbReference type="ARBA" id="ARBA00023306"/>
    </source>
</evidence>
<evidence type="ECO:0000256" key="7">
    <source>
        <dbReference type="ARBA" id="ARBA00023242"/>
    </source>
</evidence>
<keyword evidence="8 10" id="KW-0131">Cell cycle</keyword>
<evidence type="ECO:0000313" key="13">
    <source>
        <dbReference type="Proteomes" id="UP000807716"/>
    </source>
</evidence>
<evidence type="ECO:0000256" key="1">
    <source>
        <dbReference type="ARBA" id="ARBA00007804"/>
    </source>
</evidence>
<dbReference type="PANTHER" id="PTHR22142">
    <property type="match status" value="1"/>
</dbReference>
<keyword evidence="7 10" id="KW-0539">Nucleus</keyword>
<evidence type="ECO:0000256" key="10">
    <source>
        <dbReference type="RuleBase" id="RU368011"/>
    </source>
</evidence>
<feature type="region of interest" description="Disordered" evidence="11">
    <location>
        <begin position="167"/>
        <end position="193"/>
    </location>
</feature>
<dbReference type="SUPFAM" id="SSF143026">
    <property type="entry name" value="Kinetochore globular domain"/>
    <property type="match status" value="1"/>
</dbReference>
<dbReference type="CDD" id="cd11565">
    <property type="entry name" value="RWD_Spc24"/>
    <property type="match status" value="1"/>
</dbReference>
<keyword evidence="5 10" id="KW-0995">Kinetochore</keyword>
<evidence type="ECO:0000256" key="3">
    <source>
        <dbReference type="ARBA" id="ARBA00022618"/>
    </source>
</evidence>
<name>A0A9P6PUG7_9FUNG</name>
<dbReference type="Gene3D" id="3.30.160.430">
    <property type="match status" value="1"/>
</dbReference>
<comment type="subunit">
    <text evidence="10">Component of the NDC80 complex.</text>
</comment>
<comment type="subcellular location">
    <subcellularLocation>
        <location evidence="10">Nucleus</location>
    </subcellularLocation>
    <subcellularLocation>
        <location evidence="10">Chromosome</location>
        <location evidence="10">Centromere</location>
        <location evidence="10">Kinetochore</location>
    </subcellularLocation>
</comment>
<dbReference type="EMBL" id="JAAAJB010000526">
    <property type="protein sequence ID" value="KAG0254294.1"/>
    <property type="molecule type" value="Genomic_DNA"/>
</dbReference>
<evidence type="ECO:0000256" key="4">
    <source>
        <dbReference type="ARBA" id="ARBA00022776"/>
    </source>
</evidence>
<gene>
    <name evidence="12" type="primary">SPC24</name>
    <name evidence="12" type="ORF">DFQ27_006929</name>
</gene>
<dbReference type="GO" id="GO:0031262">
    <property type="term" value="C:Ndc80 complex"/>
    <property type="evidence" value="ECO:0007669"/>
    <property type="project" value="TreeGrafter"/>
</dbReference>
<evidence type="ECO:0000256" key="6">
    <source>
        <dbReference type="ARBA" id="ARBA00023054"/>
    </source>
</evidence>
<evidence type="ECO:0000256" key="9">
    <source>
        <dbReference type="ARBA" id="ARBA00023328"/>
    </source>
</evidence>
<dbReference type="GO" id="GO:0008017">
    <property type="term" value="F:microtubule binding"/>
    <property type="evidence" value="ECO:0007669"/>
    <property type="project" value="TreeGrafter"/>
</dbReference>
<sequence>MAAQLASSSAPASTTETSTGPGKEDPTLALLRAVKDDFQGPDRITPVIAKFKNDLREYDQLQEDVQKRSHEHIKNLSRQLALLRESSTRERMDPESVHHDELMIQYEREMYAKANAIQGLEQDISSLETQIQKFKLQALRLDSGADPENLDDPMTFNTASRSGVSANNVKAASGVNDTAEKRRSLSARTSRTGQELEDMMVDTPIETEMTRAEREQAATVLKLHLYRTLGVELVEDDRGSFSKARIRSKNDVHLVKLDDELSPYFQTNLLWDLASK</sequence>
<keyword evidence="2 10" id="KW-0158">Chromosome</keyword>
<dbReference type="InterPro" id="IPR038066">
    <property type="entry name" value="Spc24_Fungi_globular_sf"/>
</dbReference>
<keyword evidence="13" id="KW-1185">Reference proteome</keyword>
<organism evidence="12 13">
    <name type="scientific">Actinomortierella ambigua</name>
    <dbReference type="NCBI Taxonomy" id="1343610"/>
    <lineage>
        <taxon>Eukaryota</taxon>
        <taxon>Fungi</taxon>
        <taxon>Fungi incertae sedis</taxon>
        <taxon>Mucoromycota</taxon>
        <taxon>Mortierellomycotina</taxon>
        <taxon>Mortierellomycetes</taxon>
        <taxon>Mortierellales</taxon>
        <taxon>Mortierellaceae</taxon>
        <taxon>Actinomortierella</taxon>
    </lineage>
</organism>
<keyword evidence="6" id="KW-0175">Coiled coil</keyword>
<comment type="caution">
    <text evidence="12">The sequence shown here is derived from an EMBL/GenBank/DDBJ whole genome shotgun (WGS) entry which is preliminary data.</text>
</comment>
<dbReference type="OrthoDB" id="3344830at2759"/>
<evidence type="ECO:0000256" key="2">
    <source>
        <dbReference type="ARBA" id="ARBA00022454"/>
    </source>
</evidence>
<feature type="compositionally biased region" description="Low complexity" evidence="11">
    <location>
        <begin position="1"/>
        <end position="19"/>
    </location>
</feature>
<proteinExistence type="inferred from homology"/>
<accession>A0A9P6PUG7</accession>
<evidence type="ECO:0000256" key="5">
    <source>
        <dbReference type="ARBA" id="ARBA00022838"/>
    </source>
</evidence>
<dbReference type="GO" id="GO:0051301">
    <property type="term" value="P:cell division"/>
    <property type="evidence" value="ECO:0007669"/>
    <property type="project" value="UniProtKB-UniRule"/>
</dbReference>
<protein>
    <recommendedName>
        <fullName evidence="10">Kinetochore protein Spc24</fullName>
    </recommendedName>
</protein>
<evidence type="ECO:0000256" key="11">
    <source>
        <dbReference type="SAM" id="MobiDB-lite"/>
    </source>
</evidence>
<feature type="region of interest" description="Disordered" evidence="11">
    <location>
        <begin position="1"/>
        <end position="27"/>
    </location>
</feature>
<dbReference type="InterPro" id="IPR013252">
    <property type="entry name" value="Ndc80_Spc24"/>
</dbReference>